<dbReference type="Proteomes" id="UP000700800">
    <property type="component" value="Unassembled WGS sequence"/>
</dbReference>
<evidence type="ECO:0000313" key="2">
    <source>
        <dbReference type="EMBL" id="MBE6163731.1"/>
    </source>
</evidence>
<dbReference type="EMBL" id="SVAF01000001">
    <property type="protein sequence ID" value="MBE6163731.1"/>
    <property type="molecule type" value="Genomic_DNA"/>
</dbReference>
<keyword evidence="1" id="KW-0812">Transmembrane</keyword>
<comment type="caution">
    <text evidence="2">The sequence shown here is derived from an EMBL/GenBank/DDBJ whole genome shotgun (WGS) entry which is preliminary data.</text>
</comment>
<evidence type="ECO:0000256" key="1">
    <source>
        <dbReference type="SAM" id="Phobius"/>
    </source>
</evidence>
<reference evidence="2" key="1">
    <citation type="submission" date="2019-04" db="EMBL/GenBank/DDBJ databases">
        <title>Evolution of Biomass-Degrading Anaerobic Consortia Revealed by Metagenomics.</title>
        <authorList>
            <person name="Peng X."/>
        </authorList>
    </citation>
    <scope>NUCLEOTIDE SEQUENCE</scope>
    <source>
        <strain evidence="2">SIG195</strain>
    </source>
</reference>
<feature type="transmembrane region" description="Helical" evidence="1">
    <location>
        <begin position="115"/>
        <end position="137"/>
    </location>
</feature>
<feature type="transmembrane region" description="Helical" evidence="1">
    <location>
        <begin position="143"/>
        <end position="164"/>
    </location>
</feature>
<sequence length="197" mass="23308">MKFNYKNHEKTSKYTLKLWMQLYFDNRKLEDFISQKNLLGRMMLNWKNNHHLERFLRFCVERSRITISEISIVKYGLSQLSTDDLELLKNFLEVPVAKDTLFETLKSTIKNIVRLLVGLLTAGMSYDVIRILINGFMDNIEMILQDVGIIISGIFVYSMSKWFYVEVITSTIKQQEINRILPLLVNDILKERKQMES</sequence>
<dbReference type="AlphaFoldDB" id="A0A927X8N4"/>
<keyword evidence="1" id="KW-1133">Transmembrane helix</keyword>
<proteinExistence type="predicted"/>
<gene>
    <name evidence="2" type="ORF">E7156_00140</name>
</gene>
<organism evidence="2 3">
    <name type="scientific">Streptococcus gallolyticus</name>
    <dbReference type="NCBI Taxonomy" id="315405"/>
    <lineage>
        <taxon>Bacteria</taxon>
        <taxon>Bacillati</taxon>
        <taxon>Bacillota</taxon>
        <taxon>Bacilli</taxon>
        <taxon>Lactobacillales</taxon>
        <taxon>Streptococcaceae</taxon>
        <taxon>Streptococcus</taxon>
    </lineage>
</organism>
<name>A0A927X8N4_9STRE</name>
<evidence type="ECO:0000313" key="3">
    <source>
        <dbReference type="Proteomes" id="UP000700800"/>
    </source>
</evidence>
<keyword evidence="1" id="KW-0472">Membrane</keyword>
<accession>A0A927X8N4</accession>
<protein>
    <submittedName>
        <fullName evidence="2">Uncharacterized protein</fullName>
    </submittedName>
</protein>